<dbReference type="EMBL" id="CAJJDP010000083">
    <property type="protein sequence ID" value="CAD8185116.1"/>
    <property type="molecule type" value="Genomic_DNA"/>
</dbReference>
<protein>
    <submittedName>
        <fullName evidence="1">Uncharacterized protein</fullName>
    </submittedName>
</protein>
<sequence>MLLQFDGCVLFQLNSKAKVITKIQQSIIIKDQTNLQEISFKRTEGSHKHSRIGKSLIMEINDIINDIWYFKLARKSEQTLQHYREYKIIRNKLDKYFQKQHRKAKIFICQQSINKLSTKRKLLNFLLFVNEG</sequence>
<evidence type="ECO:0000313" key="2">
    <source>
        <dbReference type="Proteomes" id="UP000683925"/>
    </source>
</evidence>
<comment type="caution">
    <text evidence="1">The sequence shown here is derived from an EMBL/GenBank/DDBJ whole genome shotgun (WGS) entry which is preliminary data.</text>
</comment>
<dbReference type="AlphaFoldDB" id="A0A8S1WGN7"/>
<organism evidence="1 2">
    <name type="scientific">Paramecium octaurelia</name>
    <dbReference type="NCBI Taxonomy" id="43137"/>
    <lineage>
        <taxon>Eukaryota</taxon>
        <taxon>Sar</taxon>
        <taxon>Alveolata</taxon>
        <taxon>Ciliophora</taxon>
        <taxon>Intramacronucleata</taxon>
        <taxon>Oligohymenophorea</taxon>
        <taxon>Peniculida</taxon>
        <taxon>Parameciidae</taxon>
        <taxon>Paramecium</taxon>
    </lineage>
</organism>
<accession>A0A8S1WGN7</accession>
<proteinExistence type="predicted"/>
<name>A0A8S1WGN7_PAROT</name>
<reference evidence="1" key="1">
    <citation type="submission" date="2021-01" db="EMBL/GenBank/DDBJ databases">
        <authorList>
            <consortium name="Genoscope - CEA"/>
            <person name="William W."/>
        </authorList>
    </citation>
    <scope>NUCLEOTIDE SEQUENCE</scope>
</reference>
<evidence type="ECO:0000313" key="1">
    <source>
        <dbReference type="EMBL" id="CAD8185116.1"/>
    </source>
</evidence>
<dbReference type="Proteomes" id="UP000683925">
    <property type="component" value="Unassembled WGS sequence"/>
</dbReference>
<gene>
    <name evidence="1" type="ORF">POCTA_138.1.T0840248</name>
</gene>
<keyword evidence="2" id="KW-1185">Reference proteome</keyword>